<protein>
    <submittedName>
        <fullName evidence="2">Spore coat protein D</fullName>
    </submittedName>
</protein>
<keyword evidence="2" id="KW-0946">Virion</keyword>
<accession>A0A1I0DHA6</accession>
<evidence type="ECO:0000256" key="1">
    <source>
        <dbReference type="SAM" id="MobiDB-lite"/>
    </source>
</evidence>
<dbReference type="STRING" id="237682.SAMN05421676_1049"/>
<keyword evidence="2" id="KW-0167">Capsid protein</keyword>
<gene>
    <name evidence="2" type="ORF">SAMN05421676_1049</name>
</gene>
<keyword evidence="3" id="KW-1185">Reference proteome</keyword>
<reference evidence="3" key="1">
    <citation type="submission" date="2016-10" db="EMBL/GenBank/DDBJ databases">
        <authorList>
            <person name="Varghese N."/>
            <person name="Submissions S."/>
        </authorList>
    </citation>
    <scope>NUCLEOTIDE SEQUENCE [LARGE SCALE GENOMIC DNA]</scope>
    <source>
        <strain evidence="3">CGMCC 1.3566</strain>
    </source>
</reference>
<proteinExistence type="predicted"/>
<organism evidence="2 3">
    <name type="scientific">Salinibacillus kushneri</name>
    <dbReference type="NCBI Taxonomy" id="237682"/>
    <lineage>
        <taxon>Bacteria</taxon>
        <taxon>Bacillati</taxon>
        <taxon>Bacillota</taxon>
        <taxon>Bacilli</taxon>
        <taxon>Bacillales</taxon>
        <taxon>Bacillaceae</taxon>
        <taxon>Salinibacillus</taxon>
    </lineage>
</organism>
<evidence type="ECO:0000313" key="3">
    <source>
        <dbReference type="Proteomes" id="UP000199095"/>
    </source>
</evidence>
<dbReference type="Proteomes" id="UP000199095">
    <property type="component" value="Unassembled WGS sequence"/>
</dbReference>
<dbReference type="RefSeq" id="WP_245732749.1">
    <property type="nucleotide sequence ID" value="NZ_FOHJ01000004.1"/>
</dbReference>
<evidence type="ECO:0000313" key="2">
    <source>
        <dbReference type="EMBL" id="SET31411.1"/>
    </source>
</evidence>
<dbReference type="InterPro" id="IPR020108">
    <property type="entry name" value="Spore_coat_CotD"/>
</dbReference>
<dbReference type="EMBL" id="FOHJ01000004">
    <property type="protein sequence ID" value="SET31411.1"/>
    <property type="molecule type" value="Genomic_DNA"/>
</dbReference>
<name>A0A1I0DHA6_9BACI</name>
<dbReference type="Pfam" id="PF11122">
    <property type="entry name" value="Spore-coat_CotD"/>
    <property type="match status" value="1"/>
</dbReference>
<sequence length="118" mass="12993">MHHRHHHKGCHPMGISPAQNAVSPAQNIVYPTKHCVKNNFIPHEVNHIHPTHTTVMNHHLVNNKHFYPQTQSVQSNVQSQQTNMGPGLPNMVSPASMGPGGPNAVSPASMNKHHYKGC</sequence>
<feature type="region of interest" description="Disordered" evidence="1">
    <location>
        <begin position="88"/>
        <end position="118"/>
    </location>
</feature>
<dbReference type="AlphaFoldDB" id="A0A1I0DHA6"/>